<evidence type="ECO:0000259" key="9">
    <source>
        <dbReference type="Pfam" id="PF01490"/>
    </source>
</evidence>
<gene>
    <name evidence="10" type="ORF">TPC1_16366</name>
</gene>
<dbReference type="Pfam" id="PF01490">
    <property type="entry name" value="Aa_trans"/>
    <property type="match status" value="1"/>
</dbReference>
<dbReference type="AlphaFoldDB" id="A0A146K4P2"/>
<feature type="non-terminal residue" evidence="10">
    <location>
        <position position="126"/>
    </location>
</feature>
<evidence type="ECO:0000256" key="4">
    <source>
        <dbReference type="ARBA" id="ARBA00022692"/>
    </source>
</evidence>
<feature type="domain" description="Amino acid transporter transmembrane" evidence="9">
    <location>
        <begin position="3"/>
        <end position="111"/>
    </location>
</feature>
<keyword evidence="3" id="KW-0813">Transport</keyword>
<sequence length="126" mass="14594">RYKQNVLKSFAGCKDLYIDLLSLFYAVLLIINYPILLFPLKESLVQSFNESLDTKRGYRMSIWIDIIFLAATLLLALFLEEIATIFALFSAIAGFFFYFFVPFYCFIVSNKLQMNAKLLDNIEDNG</sequence>
<dbReference type="PANTHER" id="PTHR22950:SF458">
    <property type="entry name" value="SODIUM-COUPLED NEUTRAL AMINO ACID TRANSPORTER 11-RELATED"/>
    <property type="match status" value="1"/>
</dbReference>
<keyword evidence="6 8" id="KW-1133">Transmembrane helix</keyword>
<dbReference type="EMBL" id="GDID01004733">
    <property type="protein sequence ID" value="JAP91873.1"/>
    <property type="molecule type" value="Transcribed_RNA"/>
</dbReference>
<keyword evidence="7 8" id="KW-0472">Membrane</keyword>
<accession>A0A146K4P2</accession>
<feature type="transmembrane region" description="Helical" evidence="8">
    <location>
        <begin position="60"/>
        <end position="79"/>
    </location>
</feature>
<dbReference type="GO" id="GO:0015179">
    <property type="term" value="F:L-amino acid transmembrane transporter activity"/>
    <property type="evidence" value="ECO:0007669"/>
    <property type="project" value="TreeGrafter"/>
</dbReference>
<dbReference type="PANTHER" id="PTHR22950">
    <property type="entry name" value="AMINO ACID TRANSPORTER"/>
    <property type="match status" value="1"/>
</dbReference>
<name>A0A146K4P2_9EUKA</name>
<reference evidence="10" key="1">
    <citation type="submission" date="2015-07" db="EMBL/GenBank/DDBJ databases">
        <title>Adaptation to a free-living lifestyle via gene acquisitions in the diplomonad Trepomonas sp. PC1.</title>
        <authorList>
            <person name="Xu F."/>
            <person name="Jerlstrom-Hultqvist J."/>
            <person name="Kolisko M."/>
            <person name="Simpson A.G.B."/>
            <person name="Roger A.J."/>
            <person name="Svard S.G."/>
            <person name="Andersson J.O."/>
        </authorList>
    </citation>
    <scope>NUCLEOTIDE SEQUENCE</scope>
    <source>
        <strain evidence="10">PC1</strain>
    </source>
</reference>
<evidence type="ECO:0000256" key="1">
    <source>
        <dbReference type="ARBA" id="ARBA00004141"/>
    </source>
</evidence>
<dbReference type="InterPro" id="IPR013057">
    <property type="entry name" value="AA_transpt_TM"/>
</dbReference>
<evidence type="ECO:0000256" key="2">
    <source>
        <dbReference type="ARBA" id="ARBA00008066"/>
    </source>
</evidence>
<protein>
    <submittedName>
        <fullName evidence="10">Amino acid transporter family protein</fullName>
    </submittedName>
</protein>
<comment type="similarity">
    <text evidence="2">Belongs to the amino acid/polyamine transporter 2 family.</text>
</comment>
<keyword evidence="5" id="KW-0029">Amino-acid transport</keyword>
<dbReference type="GO" id="GO:0016020">
    <property type="term" value="C:membrane"/>
    <property type="evidence" value="ECO:0007669"/>
    <property type="project" value="UniProtKB-SubCell"/>
</dbReference>
<evidence type="ECO:0000256" key="7">
    <source>
        <dbReference type="ARBA" id="ARBA00023136"/>
    </source>
</evidence>
<keyword evidence="4 8" id="KW-0812">Transmembrane</keyword>
<feature type="transmembrane region" description="Helical" evidence="8">
    <location>
        <begin position="85"/>
        <end position="107"/>
    </location>
</feature>
<evidence type="ECO:0000256" key="5">
    <source>
        <dbReference type="ARBA" id="ARBA00022970"/>
    </source>
</evidence>
<evidence type="ECO:0000313" key="10">
    <source>
        <dbReference type="EMBL" id="JAP91873.1"/>
    </source>
</evidence>
<evidence type="ECO:0000256" key="3">
    <source>
        <dbReference type="ARBA" id="ARBA00022448"/>
    </source>
</evidence>
<proteinExistence type="inferred from homology"/>
<evidence type="ECO:0000256" key="8">
    <source>
        <dbReference type="SAM" id="Phobius"/>
    </source>
</evidence>
<organism evidence="10">
    <name type="scientific">Trepomonas sp. PC1</name>
    <dbReference type="NCBI Taxonomy" id="1076344"/>
    <lineage>
        <taxon>Eukaryota</taxon>
        <taxon>Metamonada</taxon>
        <taxon>Diplomonadida</taxon>
        <taxon>Hexamitidae</taxon>
        <taxon>Hexamitinae</taxon>
        <taxon>Trepomonas</taxon>
    </lineage>
</organism>
<feature type="non-terminal residue" evidence="10">
    <location>
        <position position="1"/>
    </location>
</feature>
<feature type="transmembrane region" description="Helical" evidence="8">
    <location>
        <begin position="20"/>
        <end position="40"/>
    </location>
</feature>
<evidence type="ECO:0000256" key="6">
    <source>
        <dbReference type="ARBA" id="ARBA00022989"/>
    </source>
</evidence>
<comment type="subcellular location">
    <subcellularLocation>
        <location evidence="1">Membrane</location>
        <topology evidence="1">Multi-pass membrane protein</topology>
    </subcellularLocation>
</comment>